<evidence type="ECO:0000256" key="4">
    <source>
        <dbReference type="ARBA" id="ARBA00022840"/>
    </source>
</evidence>
<dbReference type="Gene3D" id="3.40.50.800">
    <property type="entry name" value="Anticodon-binding domain"/>
    <property type="match status" value="1"/>
</dbReference>
<dbReference type="InterPro" id="IPR045864">
    <property type="entry name" value="aa-tRNA-synth_II/BPL/LPL"/>
</dbReference>
<protein>
    <recommendedName>
        <fullName evidence="8">Histidine--tRNA ligase</fullName>
        <ecNumber evidence="8">6.1.1.21</ecNumber>
    </recommendedName>
    <alternativeName>
        <fullName evidence="8">Histidyl-tRNA synthetase</fullName>
        <shortName evidence="8">HisRS</shortName>
    </alternativeName>
</protein>
<dbReference type="STRING" id="521045.Kole_0376"/>
<dbReference type="CDD" id="cd00773">
    <property type="entry name" value="HisRS-like_core"/>
    <property type="match status" value="1"/>
</dbReference>
<dbReference type="SUPFAM" id="SSF52954">
    <property type="entry name" value="Class II aaRS ABD-related"/>
    <property type="match status" value="1"/>
</dbReference>
<dbReference type="SUPFAM" id="SSF55681">
    <property type="entry name" value="Class II aaRS and biotin synthetases"/>
    <property type="match status" value="1"/>
</dbReference>
<evidence type="ECO:0000259" key="10">
    <source>
        <dbReference type="PROSITE" id="PS50862"/>
    </source>
</evidence>
<dbReference type="GO" id="GO:0006427">
    <property type="term" value="P:histidyl-tRNA aminoacylation"/>
    <property type="evidence" value="ECO:0007669"/>
    <property type="project" value="UniProtKB-UniRule"/>
</dbReference>
<dbReference type="NCBIfam" id="TIGR00442">
    <property type="entry name" value="hisS"/>
    <property type="match status" value="1"/>
</dbReference>
<dbReference type="HAMAP" id="MF_00127">
    <property type="entry name" value="His_tRNA_synth"/>
    <property type="match status" value="1"/>
</dbReference>
<comment type="catalytic activity">
    <reaction evidence="7 8">
        <text>tRNA(His) + L-histidine + ATP = L-histidyl-tRNA(His) + AMP + diphosphate + H(+)</text>
        <dbReference type="Rhea" id="RHEA:17313"/>
        <dbReference type="Rhea" id="RHEA-COMP:9665"/>
        <dbReference type="Rhea" id="RHEA-COMP:9689"/>
        <dbReference type="ChEBI" id="CHEBI:15378"/>
        <dbReference type="ChEBI" id="CHEBI:30616"/>
        <dbReference type="ChEBI" id="CHEBI:33019"/>
        <dbReference type="ChEBI" id="CHEBI:57595"/>
        <dbReference type="ChEBI" id="CHEBI:78442"/>
        <dbReference type="ChEBI" id="CHEBI:78527"/>
        <dbReference type="ChEBI" id="CHEBI:456215"/>
        <dbReference type="EC" id="6.1.1.21"/>
    </reaction>
</comment>
<accession>C5CDT2</accession>
<keyword evidence="6 8" id="KW-0030">Aminoacyl-tRNA synthetase</keyword>
<evidence type="ECO:0000256" key="5">
    <source>
        <dbReference type="ARBA" id="ARBA00022917"/>
    </source>
</evidence>
<sequence>MITRIKGTQDVFFEEIKYWHYIENTIRKITKLYAFEEIRTPIFEHTELFKRSVGESTDVVQKEMYTFNDKGGRSLTLRPEGTASVARAYVENGFINRGSPLKLFYVGPMFRYEKPQAGRLRQFHQFGIEILGSHDSTADYEVIELGINFLKELGISGTKLYINSVGCNKCRPKYNEVLKDYYSDKLSTLCDDCKRRYNTNVLRLLDCKIDKEVAEGAPSIHNYLCDDCKIHFEQLQYYLKSRNLDYEVDHKLVRGLDYYTKTAFEIRSNMLGAQDQVLAGGRYDGLVEYIGGKSVPAVGFAAGMERMILLLKKMGIEPKVEELNTVAILPMNKEAFVKAFEFAERLRKKGISTFVDVMERNLRNKFKHASRIGAKIAVVIGEEELEKGFVTIKVMEEGSQYTVDSDWMADYIFKKLKEL</sequence>
<dbReference type="OrthoDB" id="9800814at2"/>
<dbReference type="EMBL" id="CP001634">
    <property type="protein sequence ID" value="ACR79101.1"/>
    <property type="molecule type" value="Genomic_DNA"/>
</dbReference>
<feature type="binding site" evidence="9">
    <location>
        <position position="129"/>
    </location>
    <ligand>
        <name>L-histidine</name>
        <dbReference type="ChEBI" id="CHEBI:57595"/>
    </ligand>
</feature>
<name>C5CDT2_KOSOT</name>
<evidence type="ECO:0000256" key="8">
    <source>
        <dbReference type="HAMAP-Rule" id="MF_00127"/>
    </source>
</evidence>
<keyword evidence="5 8" id="KW-0648">Protein biosynthesis</keyword>
<evidence type="ECO:0000256" key="9">
    <source>
        <dbReference type="PIRSR" id="PIRSR001549-1"/>
    </source>
</evidence>
<dbReference type="InterPro" id="IPR041715">
    <property type="entry name" value="HisRS-like_core"/>
</dbReference>
<dbReference type="KEGG" id="kol:Kole_0376"/>
<dbReference type="Pfam" id="PF03129">
    <property type="entry name" value="HGTP_anticodon"/>
    <property type="match status" value="1"/>
</dbReference>
<dbReference type="GO" id="GO:0005737">
    <property type="term" value="C:cytoplasm"/>
    <property type="evidence" value="ECO:0007669"/>
    <property type="project" value="UniProtKB-SubCell"/>
</dbReference>
<dbReference type="InterPro" id="IPR036621">
    <property type="entry name" value="Anticodon-bd_dom_sf"/>
</dbReference>
<keyword evidence="3 8" id="KW-0547">Nucleotide-binding</keyword>
<comment type="subunit">
    <text evidence="8">Homodimer.</text>
</comment>
<evidence type="ECO:0000256" key="3">
    <source>
        <dbReference type="ARBA" id="ARBA00022741"/>
    </source>
</evidence>
<evidence type="ECO:0000313" key="11">
    <source>
        <dbReference type="EMBL" id="ACR79101.1"/>
    </source>
</evidence>
<dbReference type="CDD" id="cd00859">
    <property type="entry name" value="HisRS_anticodon"/>
    <property type="match status" value="1"/>
</dbReference>
<organism evidence="11 12">
    <name type="scientific">Kosmotoga olearia (strain ATCC BAA-1733 / DSM 21960 / TBF 19.5.1)</name>
    <dbReference type="NCBI Taxonomy" id="521045"/>
    <lineage>
        <taxon>Bacteria</taxon>
        <taxon>Thermotogati</taxon>
        <taxon>Thermotogota</taxon>
        <taxon>Thermotogae</taxon>
        <taxon>Kosmotogales</taxon>
        <taxon>Kosmotogaceae</taxon>
        <taxon>Kosmotoga</taxon>
    </lineage>
</organism>
<dbReference type="Gene3D" id="3.30.930.10">
    <property type="entry name" value="Bira Bifunctional Protein, Domain 2"/>
    <property type="match status" value="1"/>
</dbReference>
<feature type="binding site" evidence="9">
    <location>
        <position position="254"/>
    </location>
    <ligand>
        <name>L-histidine</name>
        <dbReference type="ChEBI" id="CHEBI:57595"/>
    </ligand>
</feature>
<dbReference type="PIRSF" id="PIRSF001549">
    <property type="entry name" value="His-tRNA_synth"/>
    <property type="match status" value="1"/>
</dbReference>
<keyword evidence="4 8" id="KW-0067">ATP-binding</keyword>
<evidence type="ECO:0000256" key="1">
    <source>
        <dbReference type="ARBA" id="ARBA00008226"/>
    </source>
</evidence>
<feature type="binding site" evidence="9">
    <location>
        <begin position="258"/>
        <end position="259"/>
    </location>
    <ligand>
        <name>L-histidine</name>
        <dbReference type="ChEBI" id="CHEBI:57595"/>
    </ligand>
</feature>
<comment type="similarity">
    <text evidence="1 8">Belongs to the class-II aminoacyl-tRNA synthetase family.</text>
</comment>
<dbReference type="EC" id="6.1.1.21" evidence="8"/>
<keyword evidence="8" id="KW-0963">Cytoplasm</keyword>
<reference evidence="11 12" key="2">
    <citation type="journal article" date="2011" name="J. Bacteriol.">
        <title>Genome Sequence of Kosmotoga olearia Strain TBF 19.5.1, a Thermophilic Bacterium with a Wide Growth Temperature Range, Isolated from the Troll B Oil Platform in the North Sea.</title>
        <authorList>
            <person name="Swithers K.S."/>
            <person name="Dipippo J.L."/>
            <person name="Bruce D.C."/>
            <person name="Detter C."/>
            <person name="Tapia R."/>
            <person name="Han S."/>
            <person name="Goodwin L.A."/>
            <person name="Han J."/>
            <person name="Woyke T."/>
            <person name="Pitluck S."/>
            <person name="Pennacchio L."/>
            <person name="Nolan M."/>
            <person name="Mikhailova N."/>
            <person name="Land M.L."/>
            <person name="Nesbo C.L."/>
            <person name="Gogarten J.P."/>
            <person name="Noll K.M."/>
        </authorList>
    </citation>
    <scope>NUCLEOTIDE SEQUENCE [LARGE SCALE GENOMIC DNA]</scope>
    <source>
        <strain evidence="12">ATCC BAA-1733 / DSM 21960 / TBF 19.5.1</strain>
    </source>
</reference>
<dbReference type="Pfam" id="PF13393">
    <property type="entry name" value="tRNA-synt_His"/>
    <property type="match status" value="1"/>
</dbReference>
<reference evidence="11 12" key="1">
    <citation type="submission" date="2009-06" db="EMBL/GenBank/DDBJ databases">
        <title>Complete sequence of Thermotogales bacterium TBF 19.5.1.</title>
        <authorList>
            <consortium name="US DOE Joint Genome Institute"/>
            <person name="Lucas S."/>
            <person name="Copeland A."/>
            <person name="Lapidus A."/>
            <person name="Glavina del Rio T."/>
            <person name="Tice H."/>
            <person name="Bruce D."/>
            <person name="Goodwin L."/>
            <person name="Pitluck S."/>
            <person name="Chertkov O."/>
            <person name="Brettin T."/>
            <person name="Detter J.C."/>
            <person name="Han C."/>
            <person name="Schmutz J."/>
            <person name="Larimer F."/>
            <person name="Land M."/>
            <person name="Hauser L."/>
            <person name="Kyrpides N."/>
            <person name="Ovchinnikova G."/>
            <person name="Noll K."/>
        </authorList>
    </citation>
    <scope>NUCLEOTIDE SEQUENCE [LARGE SCALE GENOMIC DNA]</scope>
    <source>
        <strain evidence="12">ATCC BAA-1733 / DSM 21960 / TBF 19.5.1</strain>
    </source>
</reference>
<feature type="binding site" evidence="9">
    <location>
        <begin position="80"/>
        <end position="82"/>
    </location>
    <ligand>
        <name>L-histidine</name>
        <dbReference type="ChEBI" id="CHEBI:57595"/>
    </ligand>
</feature>
<dbReference type="AlphaFoldDB" id="C5CDT2"/>
<proteinExistence type="inferred from homology"/>
<keyword evidence="2 8" id="KW-0436">Ligase</keyword>
<comment type="subcellular location">
    <subcellularLocation>
        <location evidence="8">Cytoplasm</location>
    </subcellularLocation>
</comment>
<dbReference type="GO" id="GO:0004821">
    <property type="term" value="F:histidine-tRNA ligase activity"/>
    <property type="evidence" value="ECO:0007669"/>
    <property type="project" value="UniProtKB-UniRule"/>
</dbReference>
<dbReference type="RefSeq" id="WP_012744888.1">
    <property type="nucleotide sequence ID" value="NC_012785.1"/>
</dbReference>
<feature type="binding site" evidence="9">
    <location>
        <position position="111"/>
    </location>
    <ligand>
        <name>L-histidine</name>
        <dbReference type="ChEBI" id="CHEBI:57595"/>
    </ligand>
</feature>
<gene>
    <name evidence="8" type="primary">hisS</name>
    <name evidence="11" type="ordered locus">Kole_0376</name>
</gene>
<keyword evidence="12" id="KW-1185">Reference proteome</keyword>
<dbReference type="InterPro" id="IPR006195">
    <property type="entry name" value="aa-tRNA-synth_II"/>
</dbReference>
<dbReference type="eggNOG" id="COG0124">
    <property type="taxonomic scope" value="Bacteria"/>
</dbReference>
<dbReference type="HOGENOM" id="CLU_025113_1_1_0"/>
<dbReference type="PANTHER" id="PTHR43707:SF1">
    <property type="entry name" value="HISTIDINE--TRNA LIGASE, MITOCHONDRIAL-RELATED"/>
    <property type="match status" value="1"/>
</dbReference>
<dbReference type="InterPro" id="IPR004516">
    <property type="entry name" value="HisRS/HisZ"/>
</dbReference>
<dbReference type="GO" id="GO:0005524">
    <property type="term" value="F:ATP binding"/>
    <property type="evidence" value="ECO:0007669"/>
    <property type="project" value="UniProtKB-UniRule"/>
</dbReference>
<dbReference type="PANTHER" id="PTHR43707">
    <property type="entry name" value="HISTIDYL-TRNA SYNTHETASE"/>
    <property type="match status" value="1"/>
</dbReference>
<evidence type="ECO:0000256" key="2">
    <source>
        <dbReference type="ARBA" id="ARBA00022598"/>
    </source>
</evidence>
<feature type="binding site" evidence="9">
    <location>
        <position position="125"/>
    </location>
    <ligand>
        <name>L-histidine</name>
        <dbReference type="ChEBI" id="CHEBI:57595"/>
    </ligand>
</feature>
<dbReference type="InterPro" id="IPR004154">
    <property type="entry name" value="Anticodon-bd"/>
</dbReference>
<evidence type="ECO:0000313" key="12">
    <source>
        <dbReference type="Proteomes" id="UP000002382"/>
    </source>
</evidence>
<dbReference type="InterPro" id="IPR033656">
    <property type="entry name" value="HisRS_anticodon"/>
</dbReference>
<dbReference type="Proteomes" id="UP000002382">
    <property type="component" value="Chromosome"/>
</dbReference>
<feature type="domain" description="Aminoacyl-transfer RNA synthetases class-II family profile" evidence="10">
    <location>
        <begin position="1"/>
        <end position="330"/>
    </location>
</feature>
<dbReference type="InterPro" id="IPR015807">
    <property type="entry name" value="His-tRNA-ligase"/>
</dbReference>
<dbReference type="PROSITE" id="PS50862">
    <property type="entry name" value="AA_TRNA_LIGASE_II"/>
    <property type="match status" value="1"/>
</dbReference>
<evidence type="ECO:0000256" key="7">
    <source>
        <dbReference type="ARBA" id="ARBA00047639"/>
    </source>
</evidence>
<evidence type="ECO:0000256" key="6">
    <source>
        <dbReference type="ARBA" id="ARBA00023146"/>
    </source>
</evidence>